<dbReference type="CDD" id="cd09272">
    <property type="entry name" value="RNase_HI_RT_Ty1"/>
    <property type="match status" value="1"/>
</dbReference>
<dbReference type="InterPro" id="IPR043502">
    <property type="entry name" value="DNA/RNA_pol_sf"/>
</dbReference>
<sequence>MCKADHSLFFKVTDTTYTCILIYVDDLVLGGNDLNEIQALKQVLHSEFSIKDLGNLRFFLGIEVARSKTGIHLSQRKYTLDILEEANIINSKSVTTSMDYKLHLSNEVDIPFEDPKHYRTIVGKLIYLTTTPPDISFATQQLSQYMSNPSLTHYKDALRVLRYLKTTPATSLFFPSQGSFHLKAFTDSDWVACVDTRRSTTGFCIYLGDSLISWKSKKQHIVSRSSCEAEYRALAFTFCEIQWLQYLLQDFQVPSSTPASLYCDNQSAIHIAKNPTFHERTKHIELDCHFVKEKLQLGTLKLLHISSAHQLADLFTKPLSPAPFLSLLSKLGVRNLCPPACPGGGGGVTE</sequence>
<accession>A0AAV2EDG8</accession>
<evidence type="ECO:0000313" key="3">
    <source>
        <dbReference type="Proteomes" id="UP001497516"/>
    </source>
</evidence>
<gene>
    <name evidence="2" type="ORF">LTRI10_LOCUS25261</name>
</gene>
<dbReference type="PANTHER" id="PTHR11439:SF498">
    <property type="entry name" value="DNAK FAMILY PROTEIN"/>
    <property type="match status" value="1"/>
</dbReference>
<reference evidence="2 3" key="1">
    <citation type="submission" date="2024-04" db="EMBL/GenBank/DDBJ databases">
        <authorList>
            <person name="Fracassetti M."/>
        </authorList>
    </citation>
    <scope>NUCLEOTIDE SEQUENCE [LARGE SCALE GENOMIC DNA]</scope>
</reference>
<dbReference type="Proteomes" id="UP001497516">
    <property type="component" value="Chromosome 4"/>
</dbReference>
<evidence type="ECO:0000313" key="2">
    <source>
        <dbReference type="EMBL" id="CAL1384026.1"/>
    </source>
</evidence>
<keyword evidence="3" id="KW-1185">Reference proteome</keyword>
<dbReference type="EMBL" id="OZ034817">
    <property type="protein sequence ID" value="CAL1384026.1"/>
    <property type="molecule type" value="Genomic_DNA"/>
</dbReference>
<feature type="domain" description="Reverse transcriptase Ty1/copia-type" evidence="1">
    <location>
        <begin position="4"/>
        <end position="98"/>
    </location>
</feature>
<protein>
    <recommendedName>
        <fullName evidence="1">Reverse transcriptase Ty1/copia-type domain-containing protein</fullName>
    </recommendedName>
</protein>
<dbReference type="AlphaFoldDB" id="A0AAV2EDG8"/>
<dbReference type="SUPFAM" id="SSF56672">
    <property type="entry name" value="DNA/RNA polymerases"/>
    <property type="match status" value="1"/>
</dbReference>
<evidence type="ECO:0000259" key="1">
    <source>
        <dbReference type="Pfam" id="PF07727"/>
    </source>
</evidence>
<dbReference type="Pfam" id="PF07727">
    <property type="entry name" value="RVT_2"/>
    <property type="match status" value="1"/>
</dbReference>
<name>A0AAV2EDG8_9ROSI</name>
<organism evidence="2 3">
    <name type="scientific">Linum trigynum</name>
    <dbReference type="NCBI Taxonomy" id="586398"/>
    <lineage>
        <taxon>Eukaryota</taxon>
        <taxon>Viridiplantae</taxon>
        <taxon>Streptophyta</taxon>
        <taxon>Embryophyta</taxon>
        <taxon>Tracheophyta</taxon>
        <taxon>Spermatophyta</taxon>
        <taxon>Magnoliopsida</taxon>
        <taxon>eudicotyledons</taxon>
        <taxon>Gunneridae</taxon>
        <taxon>Pentapetalae</taxon>
        <taxon>rosids</taxon>
        <taxon>fabids</taxon>
        <taxon>Malpighiales</taxon>
        <taxon>Linaceae</taxon>
        <taxon>Linum</taxon>
    </lineage>
</organism>
<proteinExistence type="predicted"/>
<dbReference type="InterPro" id="IPR013103">
    <property type="entry name" value="RVT_2"/>
</dbReference>
<dbReference type="PANTHER" id="PTHR11439">
    <property type="entry name" value="GAG-POL-RELATED RETROTRANSPOSON"/>
    <property type="match status" value="1"/>
</dbReference>